<gene>
    <name evidence="2" type="ORF">IW15_13915</name>
</gene>
<dbReference type="Proteomes" id="UP000028705">
    <property type="component" value="Unassembled WGS sequence"/>
</dbReference>
<accession>A0A086A528</accession>
<evidence type="ECO:0000256" key="1">
    <source>
        <dbReference type="SAM" id="SignalP"/>
    </source>
</evidence>
<sequence length="258" mass="27976">MKKLIYITCMTLFSLGTFTKAQVGINTSNPNASSILDINSSNKGVIFPQYDLTVLNSTSTPVVNPADGLIIYNKGGASTYSKGYYIWVRNQWQRTILAGSEPQTLSLVIAPSVLIPVNSTNNTIANFTVASNKITGASLAADNSTITLPAGTYMLRYSVDTNNANNNTGPANTQYLSQNFTCTRSYLINSATSATITEVNRMCQLSSSFTFFQGTFYLKLAAPTTIRQKFEFDTGNGFTSSNLTVRASFALLITKMSQ</sequence>
<dbReference type="AlphaFoldDB" id="A0A086A528"/>
<keyword evidence="1" id="KW-0732">Signal</keyword>
<dbReference type="OrthoDB" id="1247310at2"/>
<dbReference type="RefSeq" id="WP_034712142.1">
    <property type="nucleotide sequence ID" value="NZ_JPRH01000005.1"/>
</dbReference>
<evidence type="ECO:0008006" key="4">
    <source>
        <dbReference type="Google" id="ProtNLM"/>
    </source>
</evidence>
<feature type="chain" id="PRO_5001802227" description="DUF4397 domain-containing protein" evidence="1">
    <location>
        <begin position="22"/>
        <end position="258"/>
    </location>
</feature>
<keyword evidence="3" id="KW-1185">Reference proteome</keyword>
<dbReference type="STRING" id="445961.IW15_13915"/>
<name>A0A086A528_9FLAO</name>
<dbReference type="eggNOG" id="COG5295">
    <property type="taxonomic scope" value="Bacteria"/>
</dbReference>
<reference evidence="2 3" key="1">
    <citation type="submission" date="2014-07" db="EMBL/GenBank/DDBJ databases">
        <title>Genome of Chryseobacterium soli DSM 19298.</title>
        <authorList>
            <person name="Stropko S.J."/>
            <person name="Pipes S.E."/>
            <person name="Newman J."/>
        </authorList>
    </citation>
    <scope>NUCLEOTIDE SEQUENCE [LARGE SCALE GENOMIC DNA]</scope>
    <source>
        <strain evidence="2 3">DSM 19298</strain>
    </source>
</reference>
<organism evidence="2 3">
    <name type="scientific">Chryseobacterium soli</name>
    <dbReference type="NCBI Taxonomy" id="445961"/>
    <lineage>
        <taxon>Bacteria</taxon>
        <taxon>Pseudomonadati</taxon>
        <taxon>Bacteroidota</taxon>
        <taxon>Flavobacteriia</taxon>
        <taxon>Flavobacteriales</taxon>
        <taxon>Weeksellaceae</taxon>
        <taxon>Chryseobacterium group</taxon>
        <taxon>Chryseobacterium</taxon>
    </lineage>
</organism>
<comment type="caution">
    <text evidence="2">The sequence shown here is derived from an EMBL/GenBank/DDBJ whole genome shotgun (WGS) entry which is preliminary data.</text>
</comment>
<feature type="signal peptide" evidence="1">
    <location>
        <begin position="1"/>
        <end position="21"/>
    </location>
</feature>
<evidence type="ECO:0000313" key="2">
    <source>
        <dbReference type="EMBL" id="KFF11792.1"/>
    </source>
</evidence>
<proteinExistence type="predicted"/>
<evidence type="ECO:0000313" key="3">
    <source>
        <dbReference type="Proteomes" id="UP000028705"/>
    </source>
</evidence>
<protein>
    <recommendedName>
        <fullName evidence="4">DUF4397 domain-containing protein</fullName>
    </recommendedName>
</protein>
<dbReference type="EMBL" id="JPRH01000005">
    <property type="protein sequence ID" value="KFF11792.1"/>
    <property type="molecule type" value="Genomic_DNA"/>
</dbReference>